<accession>A0ABM1XIT8</accession>
<sequence>MKFNLFTLLLVVAFVCACHGAEIPPPTVPENGDVVRTYQGVNVYKTERACARQGGLCVQKDDCKSLTAIKGLCPENANRGVECCYEVKPPRMNMTCADHQGECMANCNAVWLIRPANDCANGETCCILVR</sequence>
<keyword evidence="3" id="KW-1185">Reference proteome</keyword>
<keyword evidence="1" id="KW-0732">Signal</keyword>
<reference evidence="3" key="1">
    <citation type="journal article" date="2015" name="Proc. Natl. Acad. Sci. U.S.A.">
        <title>Genome sequence of the Asian Tiger mosquito, Aedes albopictus, reveals insights into its biology, genetics, and evolution.</title>
        <authorList>
            <person name="Chen X.G."/>
            <person name="Jiang X."/>
            <person name="Gu J."/>
            <person name="Xu M."/>
            <person name="Wu Y."/>
            <person name="Deng Y."/>
            <person name="Zhang C."/>
            <person name="Bonizzoni M."/>
            <person name="Dermauw W."/>
            <person name="Vontas J."/>
            <person name="Armbruster P."/>
            <person name="Huang X."/>
            <person name="Yang Y."/>
            <person name="Zhang H."/>
            <person name="He W."/>
            <person name="Peng H."/>
            <person name="Liu Y."/>
            <person name="Wu K."/>
            <person name="Chen J."/>
            <person name="Lirakis M."/>
            <person name="Topalis P."/>
            <person name="Van Leeuwen T."/>
            <person name="Hall A.B."/>
            <person name="Jiang X."/>
            <person name="Thorpe C."/>
            <person name="Mueller R.L."/>
            <person name="Sun C."/>
            <person name="Waterhouse R.M."/>
            <person name="Yan G."/>
            <person name="Tu Z.J."/>
            <person name="Fang X."/>
            <person name="James A.A."/>
        </authorList>
    </citation>
    <scope>NUCLEOTIDE SEQUENCE [LARGE SCALE GENOMIC DNA]</scope>
    <source>
        <strain evidence="3">Foshan</strain>
    </source>
</reference>
<name>A0ABM1XIT8_AEDAL</name>
<dbReference type="GeneID" id="109431702"/>
<evidence type="ECO:0000313" key="3">
    <source>
        <dbReference type="Proteomes" id="UP000069940"/>
    </source>
</evidence>
<proteinExistence type="predicted"/>
<organism evidence="2 3">
    <name type="scientific">Aedes albopictus</name>
    <name type="common">Asian tiger mosquito</name>
    <name type="synonym">Stegomyia albopicta</name>
    <dbReference type="NCBI Taxonomy" id="7160"/>
    <lineage>
        <taxon>Eukaryota</taxon>
        <taxon>Metazoa</taxon>
        <taxon>Ecdysozoa</taxon>
        <taxon>Arthropoda</taxon>
        <taxon>Hexapoda</taxon>
        <taxon>Insecta</taxon>
        <taxon>Pterygota</taxon>
        <taxon>Neoptera</taxon>
        <taxon>Endopterygota</taxon>
        <taxon>Diptera</taxon>
        <taxon>Nematocera</taxon>
        <taxon>Culicoidea</taxon>
        <taxon>Culicidae</taxon>
        <taxon>Culicinae</taxon>
        <taxon>Aedini</taxon>
        <taxon>Aedes</taxon>
        <taxon>Stegomyia</taxon>
    </lineage>
</organism>
<dbReference type="EnsemblMetazoa" id="AALFPA23_000072.R113">
    <property type="protein sequence ID" value="AALFPA23_000072.P113"/>
    <property type="gene ID" value="AALFPA23_000072"/>
</dbReference>
<dbReference type="PROSITE" id="PS51257">
    <property type="entry name" value="PROKAR_LIPOPROTEIN"/>
    <property type="match status" value="1"/>
</dbReference>
<dbReference type="RefSeq" id="XP_062708612.1">
    <property type="nucleotide sequence ID" value="XM_062852628.1"/>
</dbReference>
<evidence type="ECO:0008006" key="4">
    <source>
        <dbReference type="Google" id="ProtNLM"/>
    </source>
</evidence>
<evidence type="ECO:0000256" key="1">
    <source>
        <dbReference type="SAM" id="SignalP"/>
    </source>
</evidence>
<reference evidence="2" key="2">
    <citation type="submission" date="2025-05" db="UniProtKB">
        <authorList>
            <consortium name="EnsemblMetazoa"/>
        </authorList>
    </citation>
    <scope>IDENTIFICATION</scope>
    <source>
        <strain evidence="2">Foshan</strain>
    </source>
</reference>
<feature type="signal peptide" evidence="1">
    <location>
        <begin position="1"/>
        <end position="20"/>
    </location>
</feature>
<dbReference type="Proteomes" id="UP000069940">
    <property type="component" value="Unassembled WGS sequence"/>
</dbReference>
<protein>
    <recommendedName>
        <fullName evidence="4">Secreted protein</fullName>
    </recommendedName>
</protein>
<evidence type="ECO:0000313" key="2">
    <source>
        <dbReference type="EnsemblMetazoa" id="AALFPA23_000072.P113"/>
    </source>
</evidence>
<feature type="chain" id="PRO_5045591176" description="Secreted protein" evidence="1">
    <location>
        <begin position="21"/>
        <end position="130"/>
    </location>
</feature>